<dbReference type="Proteomes" id="UP000221165">
    <property type="component" value="Unassembled WGS sequence"/>
</dbReference>
<evidence type="ECO:0000313" key="2">
    <source>
        <dbReference type="Proteomes" id="UP000221165"/>
    </source>
</evidence>
<dbReference type="EMBL" id="MIGC01005044">
    <property type="protein sequence ID" value="PHJ17367.1"/>
    <property type="molecule type" value="Genomic_DNA"/>
</dbReference>
<protein>
    <submittedName>
        <fullName evidence="1">Uncharacterized protein</fullName>
    </submittedName>
</protein>
<evidence type="ECO:0000313" key="1">
    <source>
        <dbReference type="EMBL" id="PHJ17367.1"/>
    </source>
</evidence>
<gene>
    <name evidence="1" type="ORF">CSUI_008813</name>
</gene>
<keyword evidence="2" id="KW-1185">Reference proteome</keyword>
<feature type="non-terminal residue" evidence="1">
    <location>
        <position position="1"/>
    </location>
</feature>
<name>A0A2C6KIH9_9APIC</name>
<organism evidence="1 2">
    <name type="scientific">Cystoisospora suis</name>
    <dbReference type="NCBI Taxonomy" id="483139"/>
    <lineage>
        <taxon>Eukaryota</taxon>
        <taxon>Sar</taxon>
        <taxon>Alveolata</taxon>
        <taxon>Apicomplexa</taxon>
        <taxon>Conoidasida</taxon>
        <taxon>Coccidia</taxon>
        <taxon>Eucoccidiorida</taxon>
        <taxon>Eimeriorina</taxon>
        <taxon>Sarcocystidae</taxon>
        <taxon>Cystoisospora</taxon>
    </lineage>
</organism>
<sequence length="51" mass="5606">QQGGKCLSVSLSLSLKSTAVERVSPLNEANDHQAKRLSHCVNIETWSVVRE</sequence>
<dbReference type="GeneID" id="94432148"/>
<dbReference type="RefSeq" id="XP_067919089.1">
    <property type="nucleotide sequence ID" value="XM_068068937.1"/>
</dbReference>
<proteinExistence type="predicted"/>
<dbReference type="AlphaFoldDB" id="A0A2C6KIH9"/>
<dbReference type="VEuPathDB" id="ToxoDB:CSUI_008813"/>
<reference evidence="1 2" key="1">
    <citation type="journal article" date="2017" name="Int. J. Parasitol.">
        <title>The genome of the protozoan parasite Cystoisospora suis and a reverse vaccinology approach to identify vaccine candidates.</title>
        <authorList>
            <person name="Palmieri N."/>
            <person name="Shrestha A."/>
            <person name="Ruttkowski B."/>
            <person name="Beck T."/>
            <person name="Vogl C."/>
            <person name="Tomley F."/>
            <person name="Blake D.P."/>
            <person name="Joachim A."/>
        </authorList>
    </citation>
    <scope>NUCLEOTIDE SEQUENCE [LARGE SCALE GENOMIC DNA]</scope>
    <source>
        <strain evidence="1 2">Wien I</strain>
    </source>
</reference>
<comment type="caution">
    <text evidence="1">The sequence shown here is derived from an EMBL/GenBank/DDBJ whole genome shotgun (WGS) entry which is preliminary data.</text>
</comment>
<accession>A0A2C6KIH9</accession>